<dbReference type="EMBL" id="LRRQ01000155">
    <property type="protein sequence ID" value="OAM87873.1"/>
    <property type="molecule type" value="Genomic_DNA"/>
</dbReference>
<evidence type="ECO:0000313" key="1">
    <source>
        <dbReference type="EMBL" id="OAM87873.1"/>
    </source>
</evidence>
<dbReference type="RefSeq" id="WP_068772131.1">
    <property type="nucleotide sequence ID" value="NZ_CP109796.1"/>
</dbReference>
<gene>
    <name evidence="1" type="ORF">AW736_20260</name>
</gene>
<dbReference type="GO" id="GO:0016757">
    <property type="term" value="F:glycosyltransferase activity"/>
    <property type="evidence" value="ECO:0007669"/>
    <property type="project" value="TreeGrafter"/>
</dbReference>
<dbReference type="Proteomes" id="UP000078486">
    <property type="component" value="Unassembled WGS sequence"/>
</dbReference>
<dbReference type="PANTHER" id="PTHR12526:SF623">
    <property type="entry name" value="WABG"/>
    <property type="match status" value="1"/>
</dbReference>
<name>A0A178ICX5_9BACT</name>
<comment type="caution">
    <text evidence="1">The sequence shown here is derived from an EMBL/GenBank/DDBJ whole genome shotgun (WGS) entry which is preliminary data.</text>
</comment>
<dbReference type="PANTHER" id="PTHR12526">
    <property type="entry name" value="GLYCOSYLTRANSFERASE"/>
    <property type="match status" value="1"/>
</dbReference>
<dbReference type="Gene3D" id="3.40.50.2000">
    <property type="entry name" value="Glycogen Phosphorylase B"/>
    <property type="match status" value="2"/>
</dbReference>
<reference evidence="1 2" key="1">
    <citation type="submission" date="2016-01" db="EMBL/GenBank/DDBJ databases">
        <title>High potential of lignocellulose degradation of a new Verrucomicrobia species.</title>
        <authorList>
            <person name="Wang Y."/>
            <person name="Shi Y."/>
            <person name="Qiu Z."/>
            <person name="Liu S."/>
            <person name="Yang H."/>
        </authorList>
    </citation>
    <scope>NUCLEOTIDE SEQUENCE [LARGE SCALE GENOMIC DNA]</scope>
    <source>
        <strain evidence="1 2">TSB47</strain>
    </source>
</reference>
<accession>A0A178ICX5</accession>
<evidence type="ECO:0008006" key="3">
    <source>
        <dbReference type="Google" id="ProtNLM"/>
    </source>
</evidence>
<dbReference type="Pfam" id="PF13692">
    <property type="entry name" value="Glyco_trans_1_4"/>
    <property type="match status" value="1"/>
</dbReference>
<organism evidence="1 2">
    <name type="scientific">Termitidicoccus mucosus</name>
    <dbReference type="NCBI Taxonomy" id="1184151"/>
    <lineage>
        <taxon>Bacteria</taxon>
        <taxon>Pseudomonadati</taxon>
        <taxon>Verrucomicrobiota</taxon>
        <taxon>Opitutia</taxon>
        <taxon>Opitutales</taxon>
        <taxon>Opitutaceae</taxon>
        <taxon>Termitidicoccus</taxon>
    </lineage>
</organism>
<keyword evidence="2" id="KW-1185">Reference proteome</keyword>
<sequence length="404" mass="46142">MTGKRNWIACQLGAREHYAIPRALESEGRLRRLLTEAWVPPGSLWGNLRRSLRERHHSEIPAERVRSCTGRAVGFEMRLKARGHGGWEEILARNDWFQRQALGWLEKELPEAEAVDERPTLFSFSYTAREPFRWAKKRGWRTILGQIDGGLGEALHMKEICRKYSESSSAPSSAPVSYWEQWQEEWELADMIVVNSEWSRKLLAGEGVPKEKMTVVPLAYRSPEGSRDFVRAYPQKFTAWRPLRVLFLGQVTVRKGVLELLEAARRLEGLPVEFWMVGPVLLPVPEVLKGLRNVRWRGAVPRGQTVEFYREADVFLFPTHSDGFGLTQLEAQAWKLPVIASLHCGRVVASGQNGLLLPEVSGRAIEEAIRMCLEDPARLAAWSCKADDLSEYGLERLTKRLKDF</sequence>
<dbReference type="CDD" id="cd03801">
    <property type="entry name" value="GT4_PimA-like"/>
    <property type="match status" value="1"/>
</dbReference>
<dbReference type="AlphaFoldDB" id="A0A178ICX5"/>
<evidence type="ECO:0000313" key="2">
    <source>
        <dbReference type="Proteomes" id="UP000078486"/>
    </source>
</evidence>
<proteinExistence type="predicted"/>
<dbReference type="SUPFAM" id="SSF53756">
    <property type="entry name" value="UDP-Glycosyltransferase/glycogen phosphorylase"/>
    <property type="match status" value="1"/>
</dbReference>
<protein>
    <recommendedName>
        <fullName evidence="3">Glycosyltransferase</fullName>
    </recommendedName>
</protein>
<dbReference type="STRING" id="1184151.AW736_20260"/>
<dbReference type="OrthoDB" id="9781738at2"/>